<dbReference type="AlphaFoldDB" id="A0A4P2QXD7"/>
<feature type="domain" description="DUF2399" evidence="1">
    <location>
        <begin position="259"/>
        <end position="406"/>
    </location>
</feature>
<evidence type="ECO:0008006" key="5">
    <source>
        <dbReference type="Google" id="ProtNLM"/>
    </source>
</evidence>
<dbReference type="Proteomes" id="UP000295497">
    <property type="component" value="Chromosome"/>
</dbReference>
<organism evidence="3 4">
    <name type="scientific">Sorangium cellulosum</name>
    <name type="common">Polyangium cellulosum</name>
    <dbReference type="NCBI Taxonomy" id="56"/>
    <lineage>
        <taxon>Bacteria</taxon>
        <taxon>Pseudomonadati</taxon>
        <taxon>Myxococcota</taxon>
        <taxon>Polyangia</taxon>
        <taxon>Polyangiales</taxon>
        <taxon>Polyangiaceae</taxon>
        <taxon>Sorangium</taxon>
    </lineage>
</organism>
<reference evidence="3 4" key="1">
    <citation type="submission" date="2015-09" db="EMBL/GenBank/DDBJ databases">
        <title>Sorangium comparison.</title>
        <authorList>
            <person name="Zaburannyi N."/>
            <person name="Bunk B."/>
            <person name="Overmann J."/>
            <person name="Mueller R."/>
        </authorList>
    </citation>
    <scope>NUCLEOTIDE SEQUENCE [LARGE SCALE GENOMIC DNA]</scope>
    <source>
        <strain evidence="3 4">So ce836</strain>
    </source>
</reference>
<dbReference type="InterPro" id="IPR024465">
    <property type="entry name" value="DUF2399"/>
</dbReference>
<dbReference type="InterPro" id="IPR024466">
    <property type="entry name" value="CHP02679_N"/>
</dbReference>
<proteinExistence type="predicted"/>
<dbReference type="InterPro" id="IPR013495">
    <property type="entry name" value="CHP02679"/>
</dbReference>
<protein>
    <recommendedName>
        <fullName evidence="5">TIGR02679 family protein</fullName>
    </recommendedName>
</protein>
<dbReference type="Pfam" id="PF09664">
    <property type="entry name" value="DUF2399"/>
    <property type="match status" value="1"/>
</dbReference>
<name>A0A4P2QXD7_SORCE</name>
<dbReference type="Pfam" id="PF11796">
    <property type="entry name" value="DUF3323"/>
    <property type="match status" value="1"/>
</dbReference>
<evidence type="ECO:0000313" key="3">
    <source>
        <dbReference type="EMBL" id="AUX35210.1"/>
    </source>
</evidence>
<accession>A0A4P2QXD7</accession>
<evidence type="ECO:0000313" key="4">
    <source>
        <dbReference type="Proteomes" id="UP000295497"/>
    </source>
</evidence>
<sequence>MSGDRLRKVLGAPELGWIIEQARRRLERGQPLRGAVVRRSAPAAAERAAVERLLGRVMRGTVLSVSLDELDQLLRDAEICAGLEAAVAALAGPAWDRRAEAARIEAAFRAIFEEAAAACDGRPEVVAWLDDLRATGLVRRLSCGDVEVARRLLRQGVEVVRRLPAEGIPLAELAASATGDSHALDAGAPLGALVIRFAAAVSGVPRWARAAERRDVWDQSGVLLDELSAPVLVLNLGAAPDSLAGRVLAMHAEVGEPCRLAVRQLRRAPPRFDLSGREVFVCENPAILAAAADHLGPRGAPLVCVEGQVRTAARLLLERLRGAGATLRYHGDFDWGGLRIGNVVIGCHGALPWRYGAADYREAPKGAELAGAPVAATWDEALGAAMREDGRAVHEEGVVVALLADLRAAGAH</sequence>
<dbReference type="RefSeq" id="WP_165374341.1">
    <property type="nucleotide sequence ID" value="NZ_CP012672.1"/>
</dbReference>
<evidence type="ECO:0000259" key="1">
    <source>
        <dbReference type="Pfam" id="PF09664"/>
    </source>
</evidence>
<gene>
    <name evidence="3" type="ORF">SOCE836_073990</name>
</gene>
<dbReference type="NCBIfam" id="TIGR02679">
    <property type="entry name" value="TIGR02679 family protein"/>
    <property type="match status" value="1"/>
</dbReference>
<evidence type="ECO:0000259" key="2">
    <source>
        <dbReference type="Pfam" id="PF11796"/>
    </source>
</evidence>
<dbReference type="EMBL" id="CP012672">
    <property type="protein sequence ID" value="AUX35210.1"/>
    <property type="molecule type" value="Genomic_DNA"/>
</dbReference>
<feature type="domain" description="Conserved hypothetical protein CHP02679 N terminus" evidence="2">
    <location>
        <begin position="36"/>
        <end position="236"/>
    </location>
</feature>